<feature type="transmembrane region" description="Helical" evidence="1">
    <location>
        <begin position="69"/>
        <end position="88"/>
    </location>
</feature>
<sequence>MALFSLLLVLFIERARLLGDRLQFEPVFARYREVLFDEQKLKQWPYMLVALLLPALGVHWVIQGVIGTWFGVWHLAVWIGIGLLLFGHNPLRERFRQYLVAACRGDTQACYHYVEQLDCGQSTEDRSELSIGVHMGQIAAWLNYRYYAAVTLYFVALGPAVALFYCTVRAYHDHFAQQQLKRPLIGPLLHLLDWLPCRIVALGFALSGHFSRAMTVLIPLILDPFVPARSVITQVALAAEELPANAEQEPVCVQSTMALLQLAKRNLILLLIVVSILTILGVLA</sequence>
<keyword evidence="3" id="KW-1185">Reference proteome</keyword>
<dbReference type="RefSeq" id="WP_345337056.1">
    <property type="nucleotide sequence ID" value="NZ_BAABJZ010000103.1"/>
</dbReference>
<feature type="transmembrane region" description="Helical" evidence="1">
    <location>
        <begin position="267"/>
        <end position="283"/>
    </location>
</feature>
<keyword evidence="1" id="KW-0812">Transmembrane</keyword>
<reference evidence="3" key="1">
    <citation type="journal article" date="2019" name="Int. J. Syst. Evol. Microbiol.">
        <title>The Global Catalogue of Microorganisms (GCM) 10K type strain sequencing project: providing services to taxonomists for standard genome sequencing and annotation.</title>
        <authorList>
            <consortium name="The Broad Institute Genomics Platform"/>
            <consortium name="The Broad Institute Genome Sequencing Center for Infectious Disease"/>
            <person name="Wu L."/>
            <person name="Ma J."/>
        </authorList>
    </citation>
    <scope>NUCLEOTIDE SEQUENCE [LARGE SCALE GENOMIC DNA]</scope>
    <source>
        <strain evidence="3">JCM 18401</strain>
    </source>
</reference>
<comment type="caution">
    <text evidence="2">The sequence shown here is derived from an EMBL/GenBank/DDBJ whole genome shotgun (WGS) entry which is preliminary data.</text>
</comment>
<dbReference type="InterPro" id="IPR052966">
    <property type="entry name" value="Beta-lactamase_Reg"/>
</dbReference>
<evidence type="ECO:0000313" key="3">
    <source>
        <dbReference type="Proteomes" id="UP001499988"/>
    </source>
</evidence>
<dbReference type="PANTHER" id="PTHR38684:SF1">
    <property type="entry name" value="PROTEIN AMPE"/>
    <property type="match status" value="1"/>
</dbReference>
<name>A0ABP9FNG5_9GAMM</name>
<keyword evidence="1" id="KW-1133">Transmembrane helix</keyword>
<gene>
    <name evidence="2" type="primary">ampE</name>
    <name evidence="2" type="ORF">GCM10023333_37810</name>
</gene>
<dbReference type="Proteomes" id="UP001499988">
    <property type="component" value="Unassembled WGS sequence"/>
</dbReference>
<organism evidence="2 3">
    <name type="scientific">Ferrimonas pelagia</name>
    <dbReference type="NCBI Taxonomy" id="1177826"/>
    <lineage>
        <taxon>Bacteria</taxon>
        <taxon>Pseudomonadati</taxon>
        <taxon>Pseudomonadota</taxon>
        <taxon>Gammaproteobacteria</taxon>
        <taxon>Alteromonadales</taxon>
        <taxon>Ferrimonadaceae</taxon>
        <taxon>Ferrimonas</taxon>
    </lineage>
</organism>
<dbReference type="InterPro" id="IPR031347">
    <property type="entry name" value="AmpE"/>
</dbReference>
<evidence type="ECO:0000256" key="1">
    <source>
        <dbReference type="SAM" id="Phobius"/>
    </source>
</evidence>
<dbReference type="PANTHER" id="PTHR38684">
    <property type="entry name" value="PROTEIN AMPE"/>
    <property type="match status" value="1"/>
</dbReference>
<feature type="transmembrane region" description="Helical" evidence="1">
    <location>
        <begin position="43"/>
        <end position="62"/>
    </location>
</feature>
<dbReference type="NCBIfam" id="NF008219">
    <property type="entry name" value="PRK10987.1"/>
    <property type="match status" value="1"/>
</dbReference>
<dbReference type="EMBL" id="BAABJZ010000103">
    <property type="protein sequence ID" value="GAA4900374.1"/>
    <property type="molecule type" value="Genomic_DNA"/>
</dbReference>
<dbReference type="Pfam" id="PF17113">
    <property type="entry name" value="AmpE"/>
    <property type="match status" value="1"/>
</dbReference>
<protein>
    <submittedName>
        <fullName evidence="2">Beta-lactamase regulator AmpE</fullName>
    </submittedName>
</protein>
<accession>A0ABP9FNG5</accession>
<proteinExistence type="predicted"/>
<feature type="transmembrane region" description="Helical" evidence="1">
    <location>
        <begin position="146"/>
        <end position="168"/>
    </location>
</feature>
<evidence type="ECO:0000313" key="2">
    <source>
        <dbReference type="EMBL" id="GAA4900374.1"/>
    </source>
</evidence>
<keyword evidence="1" id="KW-0472">Membrane</keyword>